<reference evidence="1 2" key="1">
    <citation type="submission" date="2024-08" db="EMBL/GenBank/DDBJ databases">
        <title>Gnathostoma spinigerum genome.</title>
        <authorList>
            <person name="Gonzalez-Bertolin B."/>
            <person name="Monzon S."/>
            <person name="Zaballos A."/>
            <person name="Jimenez P."/>
            <person name="Dekumyoy P."/>
            <person name="Varona S."/>
            <person name="Cuesta I."/>
            <person name="Sumanam S."/>
            <person name="Adisakwattana P."/>
            <person name="Gasser R.B."/>
            <person name="Hernandez-Gonzalez A."/>
            <person name="Young N.D."/>
            <person name="Perteguer M.J."/>
        </authorList>
    </citation>
    <scope>NUCLEOTIDE SEQUENCE [LARGE SCALE GENOMIC DNA]</scope>
    <source>
        <strain evidence="1">AL3</strain>
        <tissue evidence="1">Liver</tissue>
    </source>
</reference>
<sequence>MSIPWNTVHPPSLEFIAQFGDGEKPQSNRLMVISVIVNLDKVVLSDLTMLPSENVTIEAYDNDESLRTPDDMLIR</sequence>
<protein>
    <submittedName>
        <fullName evidence="1">Uncharacterized protein</fullName>
    </submittedName>
</protein>
<dbReference type="Proteomes" id="UP001608902">
    <property type="component" value="Unassembled WGS sequence"/>
</dbReference>
<comment type="caution">
    <text evidence="1">The sequence shown here is derived from an EMBL/GenBank/DDBJ whole genome shotgun (WGS) entry which is preliminary data.</text>
</comment>
<dbReference type="EMBL" id="JBGFUD010018075">
    <property type="protein sequence ID" value="MFH4984495.1"/>
    <property type="molecule type" value="Genomic_DNA"/>
</dbReference>
<organism evidence="1 2">
    <name type="scientific">Gnathostoma spinigerum</name>
    <dbReference type="NCBI Taxonomy" id="75299"/>
    <lineage>
        <taxon>Eukaryota</taxon>
        <taxon>Metazoa</taxon>
        <taxon>Ecdysozoa</taxon>
        <taxon>Nematoda</taxon>
        <taxon>Chromadorea</taxon>
        <taxon>Rhabditida</taxon>
        <taxon>Spirurina</taxon>
        <taxon>Gnathostomatomorpha</taxon>
        <taxon>Gnathostomatoidea</taxon>
        <taxon>Gnathostomatidae</taxon>
        <taxon>Gnathostoma</taxon>
    </lineage>
</organism>
<proteinExistence type="predicted"/>
<dbReference type="AlphaFoldDB" id="A0ABD6F4E6"/>
<evidence type="ECO:0000313" key="2">
    <source>
        <dbReference type="Proteomes" id="UP001608902"/>
    </source>
</evidence>
<keyword evidence="2" id="KW-1185">Reference proteome</keyword>
<accession>A0ABD6F4E6</accession>
<gene>
    <name evidence="1" type="ORF">AB6A40_011204</name>
</gene>
<name>A0ABD6F4E6_9BILA</name>
<evidence type="ECO:0000313" key="1">
    <source>
        <dbReference type="EMBL" id="MFH4984495.1"/>
    </source>
</evidence>